<keyword evidence="2" id="KW-1185">Reference proteome</keyword>
<name>A0A1Y3BAQ0_EURMA</name>
<evidence type="ECO:0000313" key="2">
    <source>
        <dbReference type="Proteomes" id="UP000194236"/>
    </source>
</evidence>
<dbReference type="AlphaFoldDB" id="A0A1Y3BAQ0"/>
<proteinExistence type="predicted"/>
<protein>
    <submittedName>
        <fullName evidence="1">Uncharacterized protein</fullName>
    </submittedName>
</protein>
<dbReference type="EMBL" id="MUJZ01038182">
    <property type="protein sequence ID" value="OTF76295.1"/>
    <property type="molecule type" value="Genomic_DNA"/>
</dbReference>
<reference evidence="1 2" key="1">
    <citation type="submission" date="2017-03" db="EMBL/GenBank/DDBJ databases">
        <title>Genome Survey of Euroglyphus maynei.</title>
        <authorList>
            <person name="Arlian L.G."/>
            <person name="Morgan M.S."/>
            <person name="Rider S.D."/>
        </authorList>
    </citation>
    <scope>NUCLEOTIDE SEQUENCE [LARGE SCALE GENOMIC DNA]</scope>
    <source>
        <strain evidence="1">Arlian Lab</strain>
        <tissue evidence="1">Whole body</tissue>
    </source>
</reference>
<feature type="non-terminal residue" evidence="1">
    <location>
        <position position="131"/>
    </location>
</feature>
<evidence type="ECO:0000313" key="1">
    <source>
        <dbReference type="EMBL" id="OTF76295.1"/>
    </source>
</evidence>
<organism evidence="1 2">
    <name type="scientific">Euroglyphus maynei</name>
    <name type="common">Mayne's house dust mite</name>
    <dbReference type="NCBI Taxonomy" id="6958"/>
    <lineage>
        <taxon>Eukaryota</taxon>
        <taxon>Metazoa</taxon>
        <taxon>Ecdysozoa</taxon>
        <taxon>Arthropoda</taxon>
        <taxon>Chelicerata</taxon>
        <taxon>Arachnida</taxon>
        <taxon>Acari</taxon>
        <taxon>Acariformes</taxon>
        <taxon>Sarcoptiformes</taxon>
        <taxon>Astigmata</taxon>
        <taxon>Psoroptidia</taxon>
        <taxon>Analgoidea</taxon>
        <taxon>Pyroglyphidae</taxon>
        <taxon>Pyroglyphinae</taxon>
        <taxon>Euroglyphus</taxon>
    </lineage>
</organism>
<dbReference type="OrthoDB" id="5835829at2759"/>
<sequence length="131" mass="15508">MIQDPRLPPFYSGLPSNGDREQWEEFRKKTNESLAPLIRDINEYSVRKGMQPLENRLHPLSPFLNVYMWPLELRFKEMNELPENFFGVDNLMRKTIEKKFEIPESIRNKPGKLILFSMGSFGCSNVELMKR</sequence>
<comment type="caution">
    <text evidence="1">The sequence shown here is derived from an EMBL/GenBank/DDBJ whole genome shotgun (WGS) entry which is preliminary data.</text>
</comment>
<accession>A0A1Y3BAQ0</accession>
<gene>
    <name evidence="1" type="ORF">BLA29_014022</name>
</gene>
<dbReference type="Proteomes" id="UP000194236">
    <property type="component" value="Unassembled WGS sequence"/>
</dbReference>